<evidence type="ECO:0000256" key="4">
    <source>
        <dbReference type="ARBA" id="ARBA00023453"/>
    </source>
</evidence>
<evidence type="ECO:0000313" key="5">
    <source>
        <dbReference type="EMBL" id="CAG8659728.1"/>
    </source>
</evidence>
<comment type="similarity">
    <text evidence="4">Belongs to the class I-like SAM-binding methyltransferase superfamily. Cation-dependent O-methyltransferase family.</text>
</comment>
<dbReference type="PANTHER" id="PTHR10509:SF14">
    <property type="entry name" value="CAFFEOYL-COA O-METHYLTRANSFERASE 3-RELATED"/>
    <property type="match status" value="1"/>
</dbReference>
<dbReference type="PANTHER" id="PTHR10509">
    <property type="entry name" value="O-METHYLTRANSFERASE-RELATED"/>
    <property type="match status" value="1"/>
</dbReference>
<evidence type="ECO:0000256" key="1">
    <source>
        <dbReference type="ARBA" id="ARBA00022603"/>
    </source>
</evidence>
<dbReference type="GO" id="GO:0032259">
    <property type="term" value="P:methylation"/>
    <property type="evidence" value="ECO:0007669"/>
    <property type="project" value="UniProtKB-KW"/>
</dbReference>
<dbReference type="SUPFAM" id="SSF53335">
    <property type="entry name" value="S-adenosyl-L-methionine-dependent methyltransferases"/>
    <property type="match status" value="1"/>
</dbReference>
<accession>A0A9N9H9Z7</accession>
<evidence type="ECO:0000313" key="6">
    <source>
        <dbReference type="Proteomes" id="UP000789831"/>
    </source>
</evidence>
<dbReference type="OrthoDB" id="10251242at2759"/>
<keyword evidence="2" id="KW-0808">Transferase</keyword>
<dbReference type="GO" id="GO:0008171">
    <property type="term" value="F:O-methyltransferase activity"/>
    <property type="evidence" value="ECO:0007669"/>
    <property type="project" value="InterPro"/>
</dbReference>
<keyword evidence="3" id="KW-0949">S-adenosyl-L-methionine</keyword>
<evidence type="ECO:0000256" key="3">
    <source>
        <dbReference type="ARBA" id="ARBA00022691"/>
    </source>
</evidence>
<dbReference type="Proteomes" id="UP000789831">
    <property type="component" value="Unassembled WGS sequence"/>
</dbReference>
<protein>
    <submittedName>
        <fullName evidence="5">6662_t:CDS:1</fullName>
    </submittedName>
</protein>
<proteinExistence type="inferred from homology"/>
<dbReference type="Gene3D" id="3.40.50.150">
    <property type="entry name" value="Vaccinia Virus protein VP39"/>
    <property type="match status" value="1"/>
</dbReference>
<dbReference type="AlphaFoldDB" id="A0A9N9H9Z7"/>
<dbReference type="InterPro" id="IPR029063">
    <property type="entry name" value="SAM-dependent_MTases_sf"/>
</dbReference>
<reference evidence="5" key="1">
    <citation type="submission" date="2021-06" db="EMBL/GenBank/DDBJ databases">
        <authorList>
            <person name="Kallberg Y."/>
            <person name="Tangrot J."/>
            <person name="Rosling A."/>
        </authorList>
    </citation>
    <scope>NUCLEOTIDE SEQUENCE</scope>
    <source>
        <strain evidence="5">MT106</strain>
    </source>
</reference>
<dbReference type="InterPro" id="IPR050362">
    <property type="entry name" value="Cation-dep_OMT"/>
</dbReference>
<keyword evidence="1" id="KW-0489">Methyltransferase</keyword>
<dbReference type="InterPro" id="IPR002935">
    <property type="entry name" value="SAM_O-MeTrfase"/>
</dbReference>
<sequence length="330" mass="37583">MSILHYFRSKLSTLRNSTSHLLPIYTTSSSIISNTKIILRKPTTPRVLKTNNNIFVSFLSTTAKNDTERPFLLPKDVESYSESYTTPPNPYQESLSKKTKLAFPKEAHKMVPHLEATFLTFLARATRAKSILEIGCYTGYSTVALANGIRHRKHKGAKLTALDNDPVAVSLAKKHVELAGLSGIVEFKVGDAFDIIENYGSDLQFDMIFLDANKSGYLDYYNAIMDQDLLSKNGFIVADNVLFRGYVRAFSDPYVRFSDLYTKDGPVPPQHKNIARYMHRFNEAVQKDTRTDNVLLPIFDGLMLIWKRKSTPFDVVRAEKFLEERSELYR</sequence>
<name>A0A9N9H9Z7_9GLOM</name>
<dbReference type="EMBL" id="CAJVPL010005690">
    <property type="protein sequence ID" value="CAG8659728.1"/>
    <property type="molecule type" value="Genomic_DNA"/>
</dbReference>
<dbReference type="CDD" id="cd02440">
    <property type="entry name" value="AdoMet_MTases"/>
    <property type="match status" value="1"/>
</dbReference>
<dbReference type="Pfam" id="PF01596">
    <property type="entry name" value="Methyltransf_3"/>
    <property type="match status" value="1"/>
</dbReference>
<dbReference type="GO" id="GO:0008757">
    <property type="term" value="F:S-adenosylmethionine-dependent methyltransferase activity"/>
    <property type="evidence" value="ECO:0007669"/>
    <property type="project" value="TreeGrafter"/>
</dbReference>
<dbReference type="PROSITE" id="PS51682">
    <property type="entry name" value="SAM_OMT_I"/>
    <property type="match status" value="1"/>
</dbReference>
<evidence type="ECO:0000256" key="2">
    <source>
        <dbReference type="ARBA" id="ARBA00022679"/>
    </source>
</evidence>
<organism evidence="5 6">
    <name type="scientific">Ambispora gerdemannii</name>
    <dbReference type="NCBI Taxonomy" id="144530"/>
    <lineage>
        <taxon>Eukaryota</taxon>
        <taxon>Fungi</taxon>
        <taxon>Fungi incertae sedis</taxon>
        <taxon>Mucoromycota</taxon>
        <taxon>Glomeromycotina</taxon>
        <taxon>Glomeromycetes</taxon>
        <taxon>Archaeosporales</taxon>
        <taxon>Ambisporaceae</taxon>
        <taxon>Ambispora</taxon>
    </lineage>
</organism>
<keyword evidence="6" id="KW-1185">Reference proteome</keyword>
<gene>
    <name evidence="5" type="ORF">AGERDE_LOCUS11752</name>
</gene>
<comment type="caution">
    <text evidence="5">The sequence shown here is derived from an EMBL/GenBank/DDBJ whole genome shotgun (WGS) entry which is preliminary data.</text>
</comment>